<dbReference type="Proteomes" id="UP000195011">
    <property type="component" value="Unassembled WGS sequence"/>
</dbReference>
<proteinExistence type="predicted"/>
<evidence type="ECO:0000313" key="3">
    <source>
        <dbReference type="Proteomes" id="UP000195011"/>
    </source>
</evidence>
<feature type="transmembrane region" description="Helical" evidence="1">
    <location>
        <begin position="153"/>
        <end position="176"/>
    </location>
</feature>
<accession>A0A251YNV2</accession>
<feature type="transmembrane region" description="Helical" evidence="1">
    <location>
        <begin position="129"/>
        <end position="146"/>
    </location>
</feature>
<gene>
    <name evidence="2" type="ORF">BFL36_04795</name>
</gene>
<dbReference type="RefSeq" id="WP_143757239.1">
    <property type="nucleotide sequence ID" value="NZ_MDJY01000026.1"/>
</dbReference>
<keyword evidence="1" id="KW-0472">Membrane</keyword>
<reference evidence="2 3" key="1">
    <citation type="submission" date="2016-08" db="EMBL/GenBank/DDBJ databases">
        <title>Genome sequence of Clavibacter michiganensis spp strain CFBP8017.</title>
        <authorList>
            <person name="Thapa S.P."/>
            <person name="Coaker G."/>
            <person name="Jacques M.-A."/>
        </authorList>
    </citation>
    <scope>NUCLEOTIDE SEQUENCE [LARGE SCALE GENOMIC DNA]</scope>
    <source>
        <strain evidence="2">CFBP8017</strain>
    </source>
</reference>
<comment type="caution">
    <text evidence="2">The sequence shown here is derived from an EMBL/GenBank/DDBJ whole genome shotgun (WGS) entry which is preliminary data.</text>
</comment>
<keyword evidence="1" id="KW-0812">Transmembrane</keyword>
<feature type="transmembrane region" description="Helical" evidence="1">
    <location>
        <begin position="20"/>
        <end position="37"/>
    </location>
</feature>
<protein>
    <submittedName>
        <fullName evidence="2">Uncharacterized protein</fullName>
    </submittedName>
</protein>
<organism evidence="2 3">
    <name type="scientific">Clavibacter michiganensis</name>
    <dbReference type="NCBI Taxonomy" id="28447"/>
    <lineage>
        <taxon>Bacteria</taxon>
        <taxon>Bacillati</taxon>
        <taxon>Actinomycetota</taxon>
        <taxon>Actinomycetes</taxon>
        <taxon>Micrococcales</taxon>
        <taxon>Microbacteriaceae</taxon>
        <taxon>Clavibacter</taxon>
    </lineage>
</organism>
<evidence type="ECO:0000313" key="2">
    <source>
        <dbReference type="EMBL" id="OUE25843.1"/>
    </source>
</evidence>
<dbReference type="AlphaFoldDB" id="A0A251YNV2"/>
<dbReference type="EMBL" id="MDJY01000026">
    <property type="protein sequence ID" value="OUE25843.1"/>
    <property type="molecule type" value="Genomic_DNA"/>
</dbReference>
<keyword evidence="1" id="KW-1133">Transmembrane helix</keyword>
<feature type="transmembrane region" description="Helical" evidence="1">
    <location>
        <begin position="43"/>
        <end position="62"/>
    </location>
</feature>
<name>A0A251YNV2_9MICO</name>
<sequence length="212" mass="21088">MREPGTLAMAGRGTRVARGAVTAAFAILVSMLSHVAGGGPVPGAVGLVVAAALAVPTCILLAGRTVSTARLAVAVASSQAVLHLLFSVGAPTSTTMQVVGGHHGMGGHLVSSGPGAAGAADMGGMHHGSSMWIAHLLAAVLTIVALRSGERAFWDLVALARTSIRALVLVAALGVVPRVEVRHRVARALRAGIRDLGVCVAASPHRGPPAAA</sequence>
<evidence type="ECO:0000256" key="1">
    <source>
        <dbReference type="SAM" id="Phobius"/>
    </source>
</evidence>